<comment type="caution">
    <text evidence="2">The sequence shown here is derived from an EMBL/GenBank/DDBJ whole genome shotgun (WGS) entry which is preliminary data.</text>
</comment>
<dbReference type="Proteomes" id="UP000076563">
    <property type="component" value="Unassembled WGS sequence"/>
</dbReference>
<evidence type="ECO:0000256" key="1">
    <source>
        <dbReference type="SAM" id="Coils"/>
    </source>
</evidence>
<protein>
    <submittedName>
        <fullName evidence="2">Uncharacterized protein</fullName>
    </submittedName>
</protein>
<keyword evidence="1" id="KW-0175">Coiled coil</keyword>
<feature type="coiled-coil region" evidence="1">
    <location>
        <begin position="37"/>
        <end position="64"/>
    </location>
</feature>
<dbReference type="RefSeq" id="WP_063183044.1">
    <property type="nucleotide sequence ID" value="NZ_LQRA01000057.1"/>
</dbReference>
<evidence type="ECO:0000313" key="3">
    <source>
        <dbReference type="Proteomes" id="UP000076563"/>
    </source>
</evidence>
<name>A0A165R2V5_9BACL</name>
<reference evidence="3" key="1">
    <citation type="submission" date="2016-01" db="EMBL/GenBank/DDBJ databases">
        <title>Draft genome of Chromobacterium sp. F49.</title>
        <authorList>
            <person name="Hong K.W."/>
        </authorList>
    </citation>
    <scope>NUCLEOTIDE SEQUENCE [LARGE SCALE GENOMIC DNA]</scope>
    <source>
        <strain evidence="3">M63</strain>
    </source>
</reference>
<keyword evidence="3" id="KW-1185">Reference proteome</keyword>
<dbReference type="AlphaFoldDB" id="A0A165R2V5"/>
<gene>
    <name evidence="2" type="ORF">AV654_19395</name>
</gene>
<evidence type="ECO:0000313" key="2">
    <source>
        <dbReference type="EMBL" id="KZE78142.1"/>
    </source>
</evidence>
<proteinExistence type="predicted"/>
<accession>A0A165R2V5</accession>
<organism evidence="2 3">
    <name type="scientific">Paenibacillus elgii</name>
    <dbReference type="NCBI Taxonomy" id="189691"/>
    <lineage>
        <taxon>Bacteria</taxon>
        <taxon>Bacillati</taxon>
        <taxon>Bacillota</taxon>
        <taxon>Bacilli</taxon>
        <taxon>Bacillales</taxon>
        <taxon>Paenibacillaceae</taxon>
        <taxon>Paenibacillus</taxon>
    </lineage>
</organism>
<dbReference type="OrthoDB" id="2666885at2"/>
<dbReference type="EMBL" id="LQRA01000057">
    <property type="protein sequence ID" value="KZE78142.1"/>
    <property type="molecule type" value="Genomic_DNA"/>
</dbReference>
<sequence>MPITVLDQLNGLVTDLTEHLNLTKNELVNCDPGDPKAKYLEKEVERLQERLDFLVGQRDEVQASGKTRYVYKFGTIEYFRQGFEDVTDINHMFVYYTRRILEVNEAPSKKVKCMENLMKVYEELKG</sequence>